<feature type="signal peptide" evidence="1">
    <location>
        <begin position="1"/>
        <end position="20"/>
    </location>
</feature>
<reference evidence="2" key="1">
    <citation type="submission" date="2014-09" db="EMBL/GenBank/DDBJ databases">
        <authorList>
            <person name="Magalhaes I.L.F."/>
            <person name="Oliveira U."/>
            <person name="Santos F.R."/>
            <person name="Vidigal T.H.D.A."/>
            <person name="Brescovit A.D."/>
            <person name="Santos A.J."/>
        </authorList>
    </citation>
    <scope>NUCLEOTIDE SEQUENCE</scope>
    <source>
        <tissue evidence="2">Shoot tissue taken approximately 20 cm above the soil surface</tissue>
    </source>
</reference>
<evidence type="ECO:0000313" key="2">
    <source>
        <dbReference type="EMBL" id="JAE16356.1"/>
    </source>
</evidence>
<dbReference type="AlphaFoldDB" id="A0A0A9G1E0"/>
<evidence type="ECO:0000256" key="1">
    <source>
        <dbReference type="SAM" id="SignalP"/>
    </source>
</evidence>
<accession>A0A0A9G1E0</accession>
<protein>
    <recommendedName>
        <fullName evidence="3">Secreted protein</fullName>
    </recommendedName>
</protein>
<name>A0A0A9G1E0_ARUDO</name>
<proteinExistence type="predicted"/>
<reference evidence="2" key="2">
    <citation type="journal article" date="2015" name="Data Brief">
        <title>Shoot transcriptome of the giant reed, Arundo donax.</title>
        <authorList>
            <person name="Barrero R.A."/>
            <person name="Guerrero F.D."/>
            <person name="Moolhuijzen P."/>
            <person name="Goolsby J.A."/>
            <person name="Tidwell J."/>
            <person name="Bellgard S.E."/>
            <person name="Bellgard M.I."/>
        </authorList>
    </citation>
    <scope>NUCLEOTIDE SEQUENCE</scope>
    <source>
        <tissue evidence="2">Shoot tissue taken approximately 20 cm above the soil surface</tissue>
    </source>
</reference>
<feature type="chain" id="PRO_5002064876" description="Secreted protein" evidence="1">
    <location>
        <begin position="21"/>
        <end position="88"/>
    </location>
</feature>
<evidence type="ECO:0008006" key="3">
    <source>
        <dbReference type="Google" id="ProtNLM"/>
    </source>
</evidence>
<keyword evidence="1" id="KW-0732">Signal</keyword>
<organism evidence="2">
    <name type="scientific">Arundo donax</name>
    <name type="common">Giant reed</name>
    <name type="synonym">Donax arundinaceus</name>
    <dbReference type="NCBI Taxonomy" id="35708"/>
    <lineage>
        <taxon>Eukaryota</taxon>
        <taxon>Viridiplantae</taxon>
        <taxon>Streptophyta</taxon>
        <taxon>Embryophyta</taxon>
        <taxon>Tracheophyta</taxon>
        <taxon>Spermatophyta</taxon>
        <taxon>Magnoliopsida</taxon>
        <taxon>Liliopsida</taxon>
        <taxon>Poales</taxon>
        <taxon>Poaceae</taxon>
        <taxon>PACMAD clade</taxon>
        <taxon>Arundinoideae</taxon>
        <taxon>Arundineae</taxon>
        <taxon>Arundo</taxon>
    </lineage>
</organism>
<sequence length="88" mass="9938">MMVRVCTCAGMHCWVVVVPAWDPKDWFSEPRDQVSVHPNHGAEMGRPGQLIRYLLILSGTSGRLNSCDRVLWHKRGFCSVDSLLAMKP</sequence>
<dbReference type="EMBL" id="GBRH01181540">
    <property type="protein sequence ID" value="JAE16356.1"/>
    <property type="molecule type" value="Transcribed_RNA"/>
</dbReference>